<dbReference type="GO" id="GO:0006950">
    <property type="term" value="P:response to stress"/>
    <property type="evidence" value="ECO:0007669"/>
    <property type="project" value="TreeGrafter"/>
</dbReference>
<dbReference type="InterPro" id="IPR000835">
    <property type="entry name" value="HTH_MarR-typ"/>
</dbReference>
<dbReference type="PRINTS" id="PR00598">
    <property type="entry name" value="HTHMARR"/>
</dbReference>
<proteinExistence type="predicted"/>
<dbReference type="InterPro" id="IPR039422">
    <property type="entry name" value="MarR/SlyA-like"/>
</dbReference>
<accession>A0A923PJP7</accession>
<evidence type="ECO:0000259" key="1">
    <source>
        <dbReference type="PROSITE" id="PS50995"/>
    </source>
</evidence>
<dbReference type="PANTHER" id="PTHR33164">
    <property type="entry name" value="TRANSCRIPTIONAL REGULATOR, MARR FAMILY"/>
    <property type="match status" value="1"/>
</dbReference>
<dbReference type="RefSeq" id="WP_187467365.1">
    <property type="nucleotide sequence ID" value="NZ_JACSIT010000135.1"/>
</dbReference>
<protein>
    <submittedName>
        <fullName evidence="2">MarR family transcriptional regulator</fullName>
    </submittedName>
</protein>
<evidence type="ECO:0000313" key="2">
    <source>
        <dbReference type="EMBL" id="MBC6995327.1"/>
    </source>
</evidence>
<dbReference type="InterPro" id="IPR036390">
    <property type="entry name" value="WH_DNA-bd_sf"/>
</dbReference>
<dbReference type="InterPro" id="IPR036388">
    <property type="entry name" value="WH-like_DNA-bd_sf"/>
</dbReference>
<dbReference type="Gene3D" id="1.10.10.10">
    <property type="entry name" value="Winged helix-like DNA-binding domain superfamily/Winged helix DNA-binding domain"/>
    <property type="match status" value="1"/>
</dbReference>
<evidence type="ECO:0000313" key="3">
    <source>
        <dbReference type="Proteomes" id="UP000650081"/>
    </source>
</evidence>
<dbReference type="Pfam" id="PF12802">
    <property type="entry name" value="MarR_2"/>
    <property type="match status" value="1"/>
</dbReference>
<sequence length="153" mass="17287">MPTIEEAIQQPKFSSPGHRAQVNIIYTAAVLNQVTNRQLKPFGISLQQFNILRILRGRGSNPVTIKLLTQRMLDKMSNASRLVDKLKDKGLVIREECSEDRRRVDIVITKAGLELIEKASRAVEQARLNHFENLTNEEADQLSKLLDKLRGGA</sequence>
<feature type="domain" description="HTH marR-type" evidence="1">
    <location>
        <begin position="1"/>
        <end position="151"/>
    </location>
</feature>
<gene>
    <name evidence="2" type="ORF">H9S92_14230</name>
</gene>
<dbReference type="AlphaFoldDB" id="A0A923PJP7"/>
<dbReference type="Proteomes" id="UP000650081">
    <property type="component" value="Unassembled WGS sequence"/>
</dbReference>
<reference evidence="2" key="1">
    <citation type="submission" date="2020-08" db="EMBL/GenBank/DDBJ databases">
        <title>Lewinella bacteria from marine environments.</title>
        <authorList>
            <person name="Zhong Y."/>
        </authorList>
    </citation>
    <scope>NUCLEOTIDE SEQUENCE</scope>
    <source>
        <strain evidence="2">KCTC 42187</strain>
    </source>
</reference>
<comment type="caution">
    <text evidence="2">The sequence shown here is derived from an EMBL/GenBank/DDBJ whole genome shotgun (WGS) entry which is preliminary data.</text>
</comment>
<dbReference type="SUPFAM" id="SSF46785">
    <property type="entry name" value="Winged helix' DNA-binding domain"/>
    <property type="match status" value="1"/>
</dbReference>
<dbReference type="SMART" id="SM00347">
    <property type="entry name" value="HTH_MARR"/>
    <property type="match status" value="1"/>
</dbReference>
<dbReference type="PROSITE" id="PS50995">
    <property type="entry name" value="HTH_MARR_2"/>
    <property type="match status" value="1"/>
</dbReference>
<organism evidence="2 3">
    <name type="scientific">Neolewinella lacunae</name>
    <dbReference type="NCBI Taxonomy" id="1517758"/>
    <lineage>
        <taxon>Bacteria</taxon>
        <taxon>Pseudomonadati</taxon>
        <taxon>Bacteroidota</taxon>
        <taxon>Saprospiria</taxon>
        <taxon>Saprospirales</taxon>
        <taxon>Lewinellaceae</taxon>
        <taxon>Neolewinella</taxon>
    </lineage>
</organism>
<name>A0A923PJP7_9BACT</name>
<dbReference type="GO" id="GO:0003700">
    <property type="term" value="F:DNA-binding transcription factor activity"/>
    <property type="evidence" value="ECO:0007669"/>
    <property type="project" value="InterPro"/>
</dbReference>
<dbReference type="PANTHER" id="PTHR33164:SF99">
    <property type="entry name" value="MARR FAMILY REGULATORY PROTEIN"/>
    <property type="match status" value="1"/>
</dbReference>
<dbReference type="EMBL" id="JACSIT010000135">
    <property type="protein sequence ID" value="MBC6995327.1"/>
    <property type="molecule type" value="Genomic_DNA"/>
</dbReference>
<keyword evidence="3" id="KW-1185">Reference proteome</keyword>